<proteinExistence type="predicted"/>
<sequence>MPRIVSPECPVLPESIFFRSDALRLHSLRWRGNDGPDVVVVPGITTPAASAGSFAWRLAGLPGVGDVYVLDTRGRGLSEKSPFGTHSSVDYAQDVLALVEHSDLSDPILIGHSMGARVAAQATVQFPGVAQALVAIDPPMSGPGRPPYPIPLDRMVDGVMAARRGEGRVAAATANPRWGAEQVAERGDWLGACDEVALVEAFAHFHLESFEPVWRNITVPTLLLFGDDSPVVSSETAASLRALHPGASVVSVSKSGHMVPMDNPEETVTRIEEFLSALA</sequence>
<dbReference type="EMBL" id="CP128986">
    <property type="protein sequence ID" value="WOC12714.1"/>
    <property type="molecule type" value="Genomic_DNA"/>
</dbReference>
<accession>A0AA97CX19</accession>
<evidence type="ECO:0000313" key="2">
    <source>
        <dbReference type="EMBL" id="WOC12714.1"/>
    </source>
</evidence>
<dbReference type="SUPFAM" id="SSF53474">
    <property type="entry name" value="alpha/beta-Hydrolases"/>
    <property type="match status" value="1"/>
</dbReference>
<feature type="domain" description="AB hydrolase-1" evidence="1">
    <location>
        <begin position="38"/>
        <end position="268"/>
    </location>
</feature>
<reference evidence="2" key="1">
    <citation type="submission" date="2023-06" db="EMBL/GenBank/DDBJ databases">
        <title>Gordonia sp. nov. and Pseudochrobactrum sp. nov., two species isolated from the burying beetle Nicrophorus vespilloides.</title>
        <authorList>
            <person name="Poehlein A."/>
            <person name="Guzman J."/>
            <person name="Daniel R."/>
            <person name="Vilcinskas A."/>
        </authorList>
    </citation>
    <scope>NUCLEOTIDE SEQUENCE</scope>
    <source>
        <strain evidence="2">MP11Mi</strain>
    </source>
</reference>
<gene>
    <name evidence="2" type="primary">nicD</name>
    <name evidence="2" type="ORF">MP11Mi_18050</name>
</gene>
<evidence type="ECO:0000259" key="1">
    <source>
        <dbReference type="Pfam" id="PF12697"/>
    </source>
</evidence>
<dbReference type="PANTHER" id="PTHR43194:SF2">
    <property type="entry name" value="PEROXISOMAL MEMBRANE PROTEIN LPX1"/>
    <property type="match status" value="1"/>
</dbReference>
<name>A0AA97CX19_9ACTN</name>
<dbReference type="Pfam" id="PF12697">
    <property type="entry name" value="Abhydrolase_6"/>
    <property type="match status" value="1"/>
</dbReference>
<dbReference type="Gene3D" id="3.40.50.1820">
    <property type="entry name" value="alpha/beta hydrolase"/>
    <property type="match status" value="1"/>
</dbReference>
<dbReference type="EC" id="3.5.1.106" evidence="2"/>
<dbReference type="InterPro" id="IPR000073">
    <property type="entry name" value="AB_hydrolase_1"/>
</dbReference>
<dbReference type="RefSeq" id="WP_420041927.1">
    <property type="nucleotide sequence ID" value="NZ_CP128986.1"/>
</dbReference>
<dbReference type="GO" id="GO:0016787">
    <property type="term" value="F:hydrolase activity"/>
    <property type="evidence" value="ECO:0007669"/>
    <property type="project" value="UniProtKB-KW"/>
</dbReference>
<keyword evidence="2" id="KW-0378">Hydrolase</keyword>
<dbReference type="PANTHER" id="PTHR43194">
    <property type="entry name" value="HYDROLASE ALPHA/BETA FOLD FAMILY"/>
    <property type="match status" value="1"/>
</dbReference>
<organism evidence="2">
    <name type="scientific">Gordonia sp. MP11Mi</name>
    <dbReference type="NCBI Taxonomy" id="3022769"/>
    <lineage>
        <taxon>Bacteria</taxon>
        <taxon>Bacillati</taxon>
        <taxon>Actinomycetota</taxon>
        <taxon>Actinomycetes</taxon>
        <taxon>Mycobacteriales</taxon>
        <taxon>Gordoniaceae</taxon>
        <taxon>Gordonia</taxon>
    </lineage>
</organism>
<dbReference type="InterPro" id="IPR029058">
    <property type="entry name" value="AB_hydrolase_fold"/>
</dbReference>
<protein>
    <submittedName>
        <fullName evidence="2">N-formylmaleamate deformylase</fullName>
        <ecNumber evidence="2">3.5.1.106</ecNumber>
    </submittedName>
</protein>
<dbReference type="InterPro" id="IPR050228">
    <property type="entry name" value="Carboxylesterase_BioH"/>
</dbReference>
<dbReference type="AlphaFoldDB" id="A0AA97CX19"/>